<evidence type="ECO:0008006" key="3">
    <source>
        <dbReference type="Google" id="ProtNLM"/>
    </source>
</evidence>
<reference evidence="1 2" key="1">
    <citation type="journal article" date="2014" name="Genome Announc.">
        <title>Draft genome sequences of eight enterohepatic helicobacter species isolated from both laboratory and wild rodents.</title>
        <authorList>
            <person name="Sheh A."/>
            <person name="Shen Z."/>
            <person name="Fox J.G."/>
        </authorList>
    </citation>
    <scope>NUCLEOTIDE SEQUENCE [LARGE SCALE GENOMIC DNA]</scope>
    <source>
        <strain evidence="1 2">ST1</strain>
    </source>
</reference>
<sequence length="617" mass="69794">MKFFSTKKIRGIKDWTRQLAQFCTDSDLSFNECNFHVTAVRTLLKKDDTELPQSFFKDDYDQTKEEIYQIFDVEVTPSEYDFSKLSFTFNGRHIEATLILKEGFLVDDGENYIPQLSDFIISSLIQRKVIIVSRKSMRSRIEKIIADNFNPPCTIVEERRFTFLRSKPSNTHKGFTNLLKKRWCKENKEDAILGALYAVSEGEPIGFFLKDPIVVSGRNLKGEFIDMKQISMNTPQQTDDNNGKVSKDHQAAGMHFRYKVPPEAGSGIKKTEEGGVVKYEAQDKGIVRLGETDISLMDIVTLQQVSVKTGCILGGYLKGIEIDVDCKDNSKDAVQIGAIIEAEVVNIKGNIGERVVIRSKQLNISGQTHQSALIYAEEASITIHKGILHGNSIDVDNLEGGKIYGKNVNVLNTQGGRIVGSDVVISKMHSNNSIQFSRKLHLKAVHGSENQISFDIFADRQQRQILSTIIQRDALLRSNIAARVAHCKSLANKLHKIKPIIENLRPLIDRSKKEGFELEAGTKKTLGFYVMLLRQIKEQKDYANKLQKVLVENAHKGEDTEKLLNEAKVTTESGWKDNNIIVLTRRYPPSEKRIFAKDSEMFDVYINDDGDLDKDLH</sequence>
<gene>
    <name evidence="1" type="ORF">LS73_001460</name>
</gene>
<name>A0A4U8TLT4_9HELI</name>
<protein>
    <recommendedName>
        <fullName evidence="3">DUF342 domain-containing protein</fullName>
    </recommendedName>
</protein>
<dbReference type="OrthoDB" id="5353360at2"/>
<dbReference type="EMBL" id="JRPD02000002">
    <property type="protein sequence ID" value="TLE01377.1"/>
    <property type="molecule type" value="Genomic_DNA"/>
</dbReference>
<evidence type="ECO:0000313" key="2">
    <source>
        <dbReference type="Proteomes" id="UP000029922"/>
    </source>
</evidence>
<dbReference type="Proteomes" id="UP000029922">
    <property type="component" value="Unassembled WGS sequence"/>
</dbReference>
<accession>A0A4U8TLT4</accession>
<dbReference type="STRING" id="216.LS73_02395"/>
<proteinExistence type="predicted"/>
<evidence type="ECO:0000313" key="1">
    <source>
        <dbReference type="EMBL" id="TLE01377.1"/>
    </source>
</evidence>
<comment type="caution">
    <text evidence="1">The sequence shown here is derived from an EMBL/GenBank/DDBJ whole genome shotgun (WGS) entry which is preliminary data.</text>
</comment>
<organism evidence="1 2">
    <name type="scientific">Helicobacter muridarum</name>
    <dbReference type="NCBI Taxonomy" id="216"/>
    <lineage>
        <taxon>Bacteria</taxon>
        <taxon>Pseudomonadati</taxon>
        <taxon>Campylobacterota</taxon>
        <taxon>Epsilonproteobacteria</taxon>
        <taxon>Campylobacterales</taxon>
        <taxon>Helicobacteraceae</taxon>
        <taxon>Helicobacter</taxon>
    </lineage>
</organism>
<dbReference type="AlphaFoldDB" id="A0A4U8TLT4"/>
<dbReference type="RefSeq" id="WP_034557131.1">
    <property type="nucleotide sequence ID" value="NZ_FZML01000017.1"/>
</dbReference>